<sequence>MRVKATNAGPTPGSTHNIHAQSRGKSPRVVIVRSKSTIAHNTNKRSSLSQPQQKQTITKENYDNNCTIDIYEKNEDGAGTGADKDVSEEIDLNAETGKQLKNKETHTTVEAEAHEASNTERTDIPPRPFHIQNVQATSISLLPMESDEVPGTTLPDEVRLGHLPSGQGLHNYLMHGAAG</sequence>
<accession>A0A0L0F7E2</accession>
<reference evidence="2 3" key="1">
    <citation type="submission" date="2011-02" db="EMBL/GenBank/DDBJ databases">
        <title>The Genome Sequence of Sphaeroforma arctica JP610.</title>
        <authorList>
            <consortium name="The Broad Institute Genome Sequencing Platform"/>
            <person name="Russ C."/>
            <person name="Cuomo C."/>
            <person name="Young S.K."/>
            <person name="Zeng Q."/>
            <person name="Gargeya S."/>
            <person name="Alvarado L."/>
            <person name="Berlin A."/>
            <person name="Chapman S.B."/>
            <person name="Chen Z."/>
            <person name="Freedman E."/>
            <person name="Gellesch M."/>
            <person name="Goldberg J."/>
            <person name="Griggs A."/>
            <person name="Gujja S."/>
            <person name="Heilman E."/>
            <person name="Heiman D."/>
            <person name="Howarth C."/>
            <person name="Mehta T."/>
            <person name="Neiman D."/>
            <person name="Pearson M."/>
            <person name="Roberts A."/>
            <person name="Saif S."/>
            <person name="Shea T."/>
            <person name="Shenoy N."/>
            <person name="Sisk P."/>
            <person name="Stolte C."/>
            <person name="Sykes S."/>
            <person name="White J."/>
            <person name="Yandava C."/>
            <person name="Burger G."/>
            <person name="Gray M.W."/>
            <person name="Holland P.W.H."/>
            <person name="King N."/>
            <person name="Lang F.B.F."/>
            <person name="Roger A.J."/>
            <person name="Ruiz-Trillo I."/>
            <person name="Haas B."/>
            <person name="Nusbaum C."/>
            <person name="Birren B."/>
        </authorList>
    </citation>
    <scope>NUCLEOTIDE SEQUENCE [LARGE SCALE GENOMIC DNA]</scope>
    <source>
        <strain evidence="2 3">JP610</strain>
    </source>
</reference>
<feature type="region of interest" description="Disordered" evidence="1">
    <location>
        <begin position="1"/>
        <end position="61"/>
    </location>
</feature>
<name>A0A0L0F7E2_9EUKA</name>
<keyword evidence="3" id="KW-1185">Reference proteome</keyword>
<dbReference type="RefSeq" id="XP_014146537.1">
    <property type="nucleotide sequence ID" value="XM_014291062.1"/>
</dbReference>
<organism evidence="2 3">
    <name type="scientific">Sphaeroforma arctica JP610</name>
    <dbReference type="NCBI Taxonomy" id="667725"/>
    <lineage>
        <taxon>Eukaryota</taxon>
        <taxon>Ichthyosporea</taxon>
        <taxon>Ichthyophonida</taxon>
        <taxon>Sphaeroforma</taxon>
    </lineage>
</organism>
<protein>
    <submittedName>
        <fullName evidence="2">Uncharacterized protein</fullName>
    </submittedName>
</protein>
<feature type="compositionally biased region" description="Basic and acidic residues" evidence="1">
    <location>
        <begin position="101"/>
        <end position="124"/>
    </location>
</feature>
<dbReference type="AlphaFoldDB" id="A0A0L0F7E2"/>
<gene>
    <name evidence="2" type="ORF">SARC_14808</name>
</gene>
<evidence type="ECO:0000313" key="2">
    <source>
        <dbReference type="EMBL" id="KNC72635.1"/>
    </source>
</evidence>
<proteinExistence type="predicted"/>
<dbReference type="Proteomes" id="UP000054560">
    <property type="component" value="Unassembled WGS sequence"/>
</dbReference>
<dbReference type="EMBL" id="KQ246723">
    <property type="protein sequence ID" value="KNC72635.1"/>
    <property type="molecule type" value="Genomic_DNA"/>
</dbReference>
<dbReference type="GeneID" id="25915312"/>
<feature type="region of interest" description="Disordered" evidence="1">
    <location>
        <begin position="94"/>
        <end position="127"/>
    </location>
</feature>
<feature type="compositionally biased region" description="Polar residues" evidence="1">
    <location>
        <begin position="8"/>
        <end position="24"/>
    </location>
</feature>
<evidence type="ECO:0000313" key="3">
    <source>
        <dbReference type="Proteomes" id="UP000054560"/>
    </source>
</evidence>
<feature type="non-terminal residue" evidence="2">
    <location>
        <position position="179"/>
    </location>
</feature>
<evidence type="ECO:0000256" key="1">
    <source>
        <dbReference type="SAM" id="MobiDB-lite"/>
    </source>
</evidence>
<feature type="compositionally biased region" description="Polar residues" evidence="1">
    <location>
        <begin position="34"/>
        <end position="61"/>
    </location>
</feature>